<organism evidence="3 4">
    <name type="scientific">Flavobacterium ponti</name>
    <dbReference type="NCBI Taxonomy" id="665133"/>
    <lineage>
        <taxon>Bacteria</taxon>
        <taxon>Pseudomonadati</taxon>
        <taxon>Bacteroidota</taxon>
        <taxon>Flavobacteriia</taxon>
        <taxon>Flavobacteriales</taxon>
        <taxon>Flavobacteriaceae</taxon>
        <taxon>Flavobacterium</taxon>
    </lineage>
</organism>
<sequence length="202" mass="23931">MENFKRIQEEWKEFEIEVRGKVRYAVSNHGRLKSFTTDINQGRIIKGSRVEGFAYLRLKRQKDNKITNYHYGLHKIIAELFIPKDAENQEYVLHLDYDKLNNNINNLKWATYEEMRAHATKSPAVKAAFKKLQAYNLKRDGAKLSSTDVIRLKRKILDPNRKTRLRLIAKEFGISEMQLYRIKTGENWGHIKVEIPNRKEKI</sequence>
<evidence type="ECO:0000313" key="4">
    <source>
        <dbReference type="Proteomes" id="UP001595885"/>
    </source>
</evidence>
<keyword evidence="3" id="KW-0378">Hydrolase</keyword>
<proteinExistence type="predicted"/>
<comment type="caution">
    <text evidence="3">The sequence shown here is derived from an EMBL/GenBank/DDBJ whole genome shotgun (WGS) entry which is preliminary data.</text>
</comment>
<dbReference type="InterPro" id="IPR010902">
    <property type="entry name" value="NUMOD4"/>
</dbReference>
<keyword evidence="4" id="KW-1185">Reference proteome</keyword>
<name>A0ABV9P450_9FLAO</name>
<gene>
    <name evidence="3" type="ORF">ACFO3U_02525</name>
</gene>
<dbReference type="InterPro" id="IPR003615">
    <property type="entry name" value="HNH_nuc"/>
</dbReference>
<evidence type="ECO:0000313" key="3">
    <source>
        <dbReference type="EMBL" id="MFC4738862.1"/>
    </source>
</evidence>
<dbReference type="RefSeq" id="WP_379738114.1">
    <property type="nucleotide sequence ID" value="NZ_JBHSGW010000001.1"/>
</dbReference>
<dbReference type="Pfam" id="PF07463">
    <property type="entry name" value="NUMOD4"/>
    <property type="match status" value="1"/>
</dbReference>
<keyword evidence="3" id="KW-0540">Nuclease</keyword>
<feature type="domain" description="HNH nuclease" evidence="2">
    <location>
        <begin position="71"/>
        <end position="114"/>
    </location>
</feature>
<reference evidence="4" key="1">
    <citation type="journal article" date="2019" name="Int. J. Syst. Evol. Microbiol.">
        <title>The Global Catalogue of Microorganisms (GCM) 10K type strain sequencing project: providing services to taxonomists for standard genome sequencing and annotation.</title>
        <authorList>
            <consortium name="The Broad Institute Genomics Platform"/>
            <consortium name="The Broad Institute Genome Sequencing Center for Infectious Disease"/>
            <person name="Wu L."/>
            <person name="Ma J."/>
        </authorList>
    </citation>
    <scope>NUCLEOTIDE SEQUENCE [LARGE SCALE GENOMIC DNA]</scope>
    <source>
        <strain evidence="4">CCUG 50349</strain>
    </source>
</reference>
<dbReference type="Proteomes" id="UP001595885">
    <property type="component" value="Unassembled WGS sequence"/>
</dbReference>
<dbReference type="SUPFAM" id="SSF54060">
    <property type="entry name" value="His-Me finger endonucleases"/>
    <property type="match status" value="1"/>
</dbReference>
<dbReference type="GO" id="GO:0004519">
    <property type="term" value="F:endonuclease activity"/>
    <property type="evidence" value="ECO:0007669"/>
    <property type="project" value="UniProtKB-KW"/>
</dbReference>
<accession>A0ABV9P450</accession>
<dbReference type="Gene3D" id="3.90.75.20">
    <property type="match status" value="1"/>
</dbReference>
<protein>
    <submittedName>
        <fullName evidence="3">HNH endonuclease</fullName>
    </submittedName>
</protein>
<keyword evidence="3" id="KW-0255">Endonuclease</keyword>
<evidence type="ECO:0000259" key="2">
    <source>
        <dbReference type="Pfam" id="PF13392"/>
    </source>
</evidence>
<dbReference type="Pfam" id="PF13392">
    <property type="entry name" value="HNH_3"/>
    <property type="match status" value="1"/>
</dbReference>
<dbReference type="InterPro" id="IPR044925">
    <property type="entry name" value="His-Me_finger_sf"/>
</dbReference>
<evidence type="ECO:0000259" key="1">
    <source>
        <dbReference type="Pfam" id="PF07463"/>
    </source>
</evidence>
<feature type="domain" description="NUMOD4" evidence="1">
    <location>
        <begin position="9"/>
        <end position="58"/>
    </location>
</feature>
<dbReference type="EMBL" id="JBHSGW010000001">
    <property type="protein sequence ID" value="MFC4738862.1"/>
    <property type="molecule type" value="Genomic_DNA"/>
</dbReference>